<organism evidence="1">
    <name type="scientific">Acididesulfobacillus acetoxydans</name>
    <dbReference type="NCBI Taxonomy" id="1561005"/>
    <lineage>
        <taxon>Bacteria</taxon>
        <taxon>Bacillati</taxon>
        <taxon>Bacillota</taxon>
        <taxon>Clostridia</taxon>
        <taxon>Eubacteriales</taxon>
        <taxon>Peptococcaceae</taxon>
        <taxon>Acididesulfobacillus</taxon>
    </lineage>
</organism>
<evidence type="ECO:0000313" key="2">
    <source>
        <dbReference type="EMBL" id="CEJ06373.1"/>
    </source>
</evidence>
<dbReference type="AlphaFoldDB" id="A0A8S0X6R3"/>
<dbReference type="KEGG" id="aacx:DEACI_3449"/>
<protein>
    <submittedName>
        <fullName evidence="1">Uncharacterized protein</fullName>
    </submittedName>
</protein>
<reference evidence="2" key="1">
    <citation type="submission" date="2014-11" db="EMBL/GenBank/DDBJ databases">
        <authorList>
            <person name="Hornung B.V."/>
        </authorList>
    </citation>
    <scope>NUCLEOTIDE SEQUENCE</scope>
    <source>
        <strain evidence="2">INE</strain>
    </source>
</reference>
<accession>A0A8S0X6R3</accession>
<dbReference type="EMBL" id="CDGJ01000027">
    <property type="protein sequence ID" value="CEJ06373.1"/>
    <property type="molecule type" value="Genomic_DNA"/>
</dbReference>
<reference evidence="1" key="2">
    <citation type="submission" date="2020-01" db="EMBL/GenBank/DDBJ databases">
        <authorList>
            <person name="Hornung B."/>
        </authorList>
    </citation>
    <scope>NUCLEOTIDE SEQUENCE</scope>
    <source>
        <strain evidence="1">PacBioINE</strain>
    </source>
</reference>
<gene>
    <name evidence="2" type="ORF">DEACI_0821</name>
    <name evidence="1" type="ORF">DEACI_3449</name>
</gene>
<evidence type="ECO:0000313" key="1">
    <source>
        <dbReference type="EMBL" id="CAA7602770.1"/>
    </source>
</evidence>
<keyword evidence="3" id="KW-1185">Reference proteome</keyword>
<proteinExistence type="predicted"/>
<name>A0A8S0X6R3_9FIRM</name>
<dbReference type="EMBL" id="LR746496">
    <property type="protein sequence ID" value="CAA7602770.1"/>
    <property type="molecule type" value="Genomic_DNA"/>
</dbReference>
<dbReference type="RefSeq" id="WP_240986090.1">
    <property type="nucleotide sequence ID" value="NZ_CDGJ01000027.1"/>
</dbReference>
<evidence type="ECO:0000313" key="3">
    <source>
        <dbReference type="Proteomes" id="UP001071230"/>
    </source>
</evidence>
<dbReference type="Proteomes" id="UP001071230">
    <property type="component" value="Unassembled WGS sequence"/>
</dbReference>
<sequence>MGKYSGDELSDALQVVSSTISKCEKIQPKFAEGTSQYTLLKNRIKAMYISRALITEDREIERYSKEELTDALKPIVSVIRKCETGQRKHEMEAPQYKRFQKIIDAMNVSKTLIMDEISVIKHGRILPDNICHI</sequence>
<dbReference type="Proteomes" id="UP000836597">
    <property type="component" value="Chromosome"/>
</dbReference>